<feature type="signal peptide" evidence="1">
    <location>
        <begin position="1"/>
        <end position="26"/>
    </location>
</feature>
<dbReference type="RefSeq" id="WP_081795788.1">
    <property type="nucleotide sequence ID" value="NZ_FQZN01000010.1"/>
</dbReference>
<feature type="chain" id="PRO_5013291245" description="DUF4925 domain-containing protein" evidence="1">
    <location>
        <begin position="27"/>
        <end position="343"/>
    </location>
</feature>
<keyword evidence="3" id="KW-1185">Reference proteome</keyword>
<proteinExistence type="predicted"/>
<dbReference type="AlphaFoldDB" id="A0A1M6EYE2"/>
<dbReference type="Pfam" id="PF16272">
    <property type="entry name" value="DUF4925"/>
    <property type="match status" value="1"/>
</dbReference>
<gene>
    <name evidence="2" type="ORF">SAMN05444350_110137</name>
</gene>
<protein>
    <recommendedName>
        <fullName evidence="4">DUF4925 domain-containing protein</fullName>
    </recommendedName>
</protein>
<evidence type="ECO:0000313" key="3">
    <source>
        <dbReference type="Proteomes" id="UP000184192"/>
    </source>
</evidence>
<dbReference type="EMBL" id="FQZN01000010">
    <property type="protein sequence ID" value="SHI90426.1"/>
    <property type="molecule type" value="Genomic_DNA"/>
</dbReference>
<accession>A0A1M6EYE2</accession>
<reference evidence="3" key="1">
    <citation type="submission" date="2016-11" db="EMBL/GenBank/DDBJ databases">
        <authorList>
            <person name="Varghese N."/>
            <person name="Submissions S."/>
        </authorList>
    </citation>
    <scope>NUCLEOTIDE SEQUENCE [LARGE SCALE GENOMIC DNA]</scope>
    <source>
        <strain evidence="3">DSM 26884</strain>
    </source>
</reference>
<dbReference type="PROSITE" id="PS51257">
    <property type="entry name" value="PROKAR_LIPOPROTEIN"/>
    <property type="match status" value="1"/>
</dbReference>
<dbReference type="GeneID" id="92712091"/>
<organism evidence="2 3">
    <name type="scientific">Bacteroides stercorirosoris</name>
    <dbReference type="NCBI Taxonomy" id="871324"/>
    <lineage>
        <taxon>Bacteria</taxon>
        <taxon>Pseudomonadati</taxon>
        <taxon>Bacteroidota</taxon>
        <taxon>Bacteroidia</taxon>
        <taxon>Bacteroidales</taxon>
        <taxon>Bacteroidaceae</taxon>
        <taxon>Bacteroides</taxon>
    </lineage>
</organism>
<evidence type="ECO:0000256" key="1">
    <source>
        <dbReference type="SAM" id="SignalP"/>
    </source>
</evidence>
<dbReference type="eggNOG" id="ENOG5033T03">
    <property type="taxonomic scope" value="Bacteria"/>
</dbReference>
<dbReference type="Proteomes" id="UP000184192">
    <property type="component" value="Unassembled WGS sequence"/>
</dbReference>
<name>A0A1M6EYE2_9BACE</name>
<keyword evidence="1" id="KW-0732">Signal</keyword>
<evidence type="ECO:0008006" key="4">
    <source>
        <dbReference type="Google" id="ProtNLM"/>
    </source>
</evidence>
<sequence length="343" mass="37080">MKKRPLFYLFCMVASFGGLFVTSCNDDDYPGAAPDEITAHYSSKLSDGTRANLALTYSGHELIGKSVNFETNDSRTAQLTLQCILPHEAETQLTGISLTPDGQGGYTFSGDATGSQTGTTFSYNGTVQKGKLALDIKNPQIPANPLVQAKDLNFVKAGVVLRIAIGDMDLGELIEGKVNEFLKAVLKDISFHTDGNITASYSGMQESDWKSSPVNLVSFYMTDGNTLYVAPNVDMIIRQIRLNQAVTRADDNLITVLPKVYALLNQWSTTGLKLSYAENSITLNKEELDPVFALLKVLPDAIRNISIGEIPGLGESTIGTLADLSSLISDLSLTLYFNVKNAG</sequence>
<evidence type="ECO:0000313" key="2">
    <source>
        <dbReference type="EMBL" id="SHI90426.1"/>
    </source>
</evidence>
<dbReference type="InterPro" id="IPR032573">
    <property type="entry name" value="DUF4925"/>
</dbReference>